<evidence type="ECO:0000313" key="2">
    <source>
        <dbReference type="EMBL" id="RAZ77651.1"/>
    </source>
</evidence>
<dbReference type="CDD" id="cd00093">
    <property type="entry name" value="HTH_XRE"/>
    <property type="match status" value="1"/>
</dbReference>
<dbReference type="SMART" id="SM00530">
    <property type="entry name" value="HTH_XRE"/>
    <property type="match status" value="1"/>
</dbReference>
<dbReference type="Pfam" id="PF01381">
    <property type="entry name" value="HTH_3"/>
    <property type="match status" value="1"/>
</dbReference>
<accession>A0A365KWU3</accession>
<dbReference type="PROSITE" id="PS50943">
    <property type="entry name" value="HTH_CROC1"/>
    <property type="match status" value="1"/>
</dbReference>
<dbReference type="AlphaFoldDB" id="A0A365KWU3"/>
<feature type="domain" description="HTH cro/C1-type" evidence="1">
    <location>
        <begin position="12"/>
        <end position="66"/>
    </location>
</feature>
<sequence length="140" mass="15361">MEFNAKNFGQILRFLREHDGLSMLSLGKKLGTSASRIKSWENGDSVPSAKWIVALSSVLDVPLDVLLITPKEEVVHYSDAEWDDIMNGVGAVDKVPAEELVVAELTKADYLEKLLSISSGLSKQDVLELYTLAKVKAEKG</sequence>
<gene>
    <name evidence="2" type="ORF">DP120_09210</name>
</gene>
<dbReference type="Proteomes" id="UP000251002">
    <property type="component" value="Unassembled WGS sequence"/>
</dbReference>
<keyword evidence="3" id="KW-1185">Reference proteome</keyword>
<dbReference type="SUPFAM" id="SSF47413">
    <property type="entry name" value="lambda repressor-like DNA-binding domains"/>
    <property type="match status" value="1"/>
</dbReference>
<dbReference type="GO" id="GO:0003677">
    <property type="term" value="F:DNA binding"/>
    <property type="evidence" value="ECO:0007669"/>
    <property type="project" value="InterPro"/>
</dbReference>
<evidence type="ECO:0000259" key="1">
    <source>
        <dbReference type="PROSITE" id="PS50943"/>
    </source>
</evidence>
<organism evidence="2 3">
    <name type="scientific">Planococcus halotolerans</name>
    <dbReference type="NCBI Taxonomy" id="2233542"/>
    <lineage>
        <taxon>Bacteria</taxon>
        <taxon>Bacillati</taxon>
        <taxon>Bacillota</taxon>
        <taxon>Bacilli</taxon>
        <taxon>Bacillales</taxon>
        <taxon>Caryophanaceae</taxon>
        <taxon>Planococcus</taxon>
    </lineage>
</organism>
<dbReference type="Gene3D" id="1.10.260.40">
    <property type="entry name" value="lambda repressor-like DNA-binding domains"/>
    <property type="match status" value="1"/>
</dbReference>
<dbReference type="InterPro" id="IPR010982">
    <property type="entry name" value="Lambda_DNA-bd_dom_sf"/>
</dbReference>
<evidence type="ECO:0000313" key="3">
    <source>
        <dbReference type="Proteomes" id="UP000251002"/>
    </source>
</evidence>
<reference evidence="2 3" key="1">
    <citation type="submission" date="2018-06" db="EMBL/GenBank/DDBJ databases">
        <title>The draft genome sequences of strains SCU63 and S1.</title>
        <authorList>
            <person name="Gan L."/>
        </authorList>
    </citation>
    <scope>NUCLEOTIDE SEQUENCE [LARGE SCALE GENOMIC DNA]</scope>
    <source>
        <strain evidence="2 3">SCU63</strain>
    </source>
</reference>
<protein>
    <submittedName>
        <fullName evidence="2">XRE family transcriptional regulator</fullName>
    </submittedName>
</protein>
<dbReference type="RefSeq" id="WP_112223378.1">
    <property type="nucleotide sequence ID" value="NZ_CP047673.1"/>
</dbReference>
<comment type="caution">
    <text evidence="2">The sequence shown here is derived from an EMBL/GenBank/DDBJ whole genome shotgun (WGS) entry which is preliminary data.</text>
</comment>
<name>A0A365KWU3_9BACL</name>
<dbReference type="EMBL" id="QLZR01000003">
    <property type="protein sequence ID" value="RAZ77651.1"/>
    <property type="molecule type" value="Genomic_DNA"/>
</dbReference>
<proteinExistence type="predicted"/>
<dbReference type="InterPro" id="IPR001387">
    <property type="entry name" value="Cro/C1-type_HTH"/>
</dbReference>